<feature type="region of interest" description="Disordered" evidence="1">
    <location>
        <begin position="66"/>
        <end position="96"/>
    </location>
</feature>
<evidence type="ECO:0000313" key="2">
    <source>
        <dbReference type="EMBL" id="RYR47412.1"/>
    </source>
</evidence>
<dbReference type="AlphaFoldDB" id="A0A445C8Z8"/>
<dbReference type="EMBL" id="SDMP01000007">
    <property type="protein sequence ID" value="RYR47412.1"/>
    <property type="molecule type" value="Genomic_DNA"/>
</dbReference>
<gene>
    <name evidence="2" type="ORF">Ahy_A07g033339</name>
</gene>
<protein>
    <submittedName>
        <fullName evidence="2">Uncharacterized protein</fullName>
    </submittedName>
</protein>
<keyword evidence="3" id="KW-1185">Reference proteome</keyword>
<dbReference type="Proteomes" id="UP000289738">
    <property type="component" value="Chromosome A07"/>
</dbReference>
<comment type="caution">
    <text evidence="2">The sequence shown here is derived from an EMBL/GenBank/DDBJ whole genome shotgun (WGS) entry which is preliminary data.</text>
</comment>
<proteinExistence type="predicted"/>
<reference evidence="2 3" key="1">
    <citation type="submission" date="2019-01" db="EMBL/GenBank/DDBJ databases">
        <title>Sequencing of cultivated peanut Arachis hypogaea provides insights into genome evolution and oil improvement.</title>
        <authorList>
            <person name="Chen X."/>
        </authorList>
    </citation>
    <scope>NUCLEOTIDE SEQUENCE [LARGE SCALE GENOMIC DNA]</scope>
    <source>
        <strain evidence="3">cv. Fuhuasheng</strain>
        <tissue evidence="2">Leaves</tissue>
    </source>
</reference>
<organism evidence="2 3">
    <name type="scientific">Arachis hypogaea</name>
    <name type="common">Peanut</name>
    <dbReference type="NCBI Taxonomy" id="3818"/>
    <lineage>
        <taxon>Eukaryota</taxon>
        <taxon>Viridiplantae</taxon>
        <taxon>Streptophyta</taxon>
        <taxon>Embryophyta</taxon>
        <taxon>Tracheophyta</taxon>
        <taxon>Spermatophyta</taxon>
        <taxon>Magnoliopsida</taxon>
        <taxon>eudicotyledons</taxon>
        <taxon>Gunneridae</taxon>
        <taxon>Pentapetalae</taxon>
        <taxon>rosids</taxon>
        <taxon>fabids</taxon>
        <taxon>Fabales</taxon>
        <taxon>Fabaceae</taxon>
        <taxon>Papilionoideae</taxon>
        <taxon>50 kb inversion clade</taxon>
        <taxon>dalbergioids sensu lato</taxon>
        <taxon>Dalbergieae</taxon>
        <taxon>Pterocarpus clade</taxon>
        <taxon>Arachis</taxon>
    </lineage>
</organism>
<evidence type="ECO:0000313" key="3">
    <source>
        <dbReference type="Proteomes" id="UP000289738"/>
    </source>
</evidence>
<feature type="compositionally biased region" description="Acidic residues" evidence="1">
    <location>
        <begin position="83"/>
        <end position="96"/>
    </location>
</feature>
<sequence length="96" mass="11182">MRRFSFDIICKFSFEMDPECFIHYFLESKLAENFDLTSKLLVQRAMLRIATHMETTTITEHWFEEEVEESAQGGGQCSHGDDRAEEEGDGDDDHRS</sequence>
<evidence type="ECO:0000256" key="1">
    <source>
        <dbReference type="SAM" id="MobiDB-lite"/>
    </source>
</evidence>
<name>A0A445C8Z8_ARAHY</name>
<accession>A0A445C8Z8</accession>